<evidence type="ECO:0000256" key="3">
    <source>
        <dbReference type="ARBA" id="ARBA00022670"/>
    </source>
</evidence>
<reference evidence="6 7" key="1">
    <citation type="journal article" date="2023" name="Life. Sci Alliance">
        <title>Evolutionary insights into 3D genome organization and epigenetic landscape of Vigna mungo.</title>
        <authorList>
            <person name="Junaid A."/>
            <person name="Singh B."/>
            <person name="Bhatia S."/>
        </authorList>
    </citation>
    <scope>NUCLEOTIDE SEQUENCE [LARGE SCALE GENOMIC DNA]</scope>
    <source>
        <strain evidence="6">Urdbean</strain>
    </source>
</reference>
<proteinExistence type="inferred from homology"/>
<gene>
    <name evidence="6" type="ORF">V8G54_025145</name>
</gene>
<evidence type="ECO:0000313" key="7">
    <source>
        <dbReference type="Proteomes" id="UP001374535"/>
    </source>
</evidence>
<dbReference type="Pfam" id="PF00450">
    <property type="entry name" value="Peptidase_S10"/>
    <property type="match status" value="1"/>
</dbReference>
<dbReference type="PANTHER" id="PTHR11802">
    <property type="entry name" value="SERINE PROTEASE FAMILY S10 SERINE CARBOXYPEPTIDASE"/>
    <property type="match status" value="1"/>
</dbReference>
<evidence type="ECO:0000256" key="2">
    <source>
        <dbReference type="ARBA" id="ARBA00022645"/>
    </source>
</evidence>
<dbReference type="GO" id="GO:0005773">
    <property type="term" value="C:vacuole"/>
    <property type="evidence" value="ECO:0007669"/>
    <property type="project" value="TreeGrafter"/>
</dbReference>
<protein>
    <submittedName>
        <fullName evidence="6">Uncharacterized protein</fullName>
    </submittedName>
</protein>
<evidence type="ECO:0000256" key="1">
    <source>
        <dbReference type="ARBA" id="ARBA00009431"/>
    </source>
</evidence>
<sequence length="128" mass="15164">MQPSHNNIVIINLPFRVARRMFYFFFESRKNKNDPVVIWLTGGPGCGSELALFYENGPFHITKNLSLTWNDYGWDQVPLFNFHVFFMETLINLHQSSFILCINNFFFSFSHFAGIKYYICGPTNWDRF</sequence>
<dbReference type="GO" id="GO:0006508">
    <property type="term" value="P:proteolysis"/>
    <property type="evidence" value="ECO:0007669"/>
    <property type="project" value="UniProtKB-KW"/>
</dbReference>
<dbReference type="AlphaFoldDB" id="A0AAQ3RTU5"/>
<dbReference type="Gene3D" id="3.40.50.1820">
    <property type="entry name" value="alpha/beta hydrolase"/>
    <property type="match status" value="1"/>
</dbReference>
<name>A0AAQ3RTU5_VIGMU</name>
<dbReference type="PANTHER" id="PTHR11802:SF113">
    <property type="entry name" value="SERINE CARBOXYPEPTIDASE CTSA-4.1"/>
    <property type="match status" value="1"/>
</dbReference>
<dbReference type="GO" id="GO:0004185">
    <property type="term" value="F:serine-type carboxypeptidase activity"/>
    <property type="evidence" value="ECO:0007669"/>
    <property type="project" value="InterPro"/>
</dbReference>
<evidence type="ECO:0000313" key="6">
    <source>
        <dbReference type="EMBL" id="WVZ04339.1"/>
    </source>
</evidence>
<dbReference type="InterPro" id="IPR001563">
    <property type="entry name" value="Peptidase_S10"/>
</dbReference>
<dbReference type="EMBL" id="CP144694">
    <property type="protein sequence ID" value="WVZ04339.1"/>
    <property type="molecule type" value="Genomic_DNA"/>
</dbReference>
<dbReference type="SUPFAM" id="SSF53474">
    <property type="entry name" value="alpha/beta-Hydrolases"/>
    <property type="match status" value="1"/>
</dbReference>
<keyword evidence="3" id="KW-0645">Protease</keyword>
<organism evidence="6 7">
    <name type="scientific">Vigna mungo</name>
    <name type="common">Black gram</name>
    <name type="synonym">Phaseolus mungo</name>
    <dbReference type="NCBI Taxonomy" id="3915"/>
    <lineage>
        <taxon>Eukaryota</taxon>
        <taxon>Viridiplantae</taxon>
        <taxon>Streptophyta</taxon>
        <taxon>Embryophyta</taxon>
        <taxon>Tracheophyta</taxon>
        <taxon>Spermatophyta</taxon>
        <taxon>Magnoliopsida</taxon>
        <taxon>eudicotyledons</taxon>
        <taxon>Gunneridae</taxon>
        <taxon>Pentapetalae</taxon>
        <taxon>rosids</taxon>
        <taxon>fabids</taxon>
        <taxon>Fabales</taxon>
        <taxon>Fabaceae</taxon>
        <taxon>Papilionoideae</taxon>
        <taxon>50 kb inversion clade</taxon>
        <taxon>NPAAA clade</taxon>
        <taxon>indigoferoid/millettioid clade</taxon>
        <taxon>Phaseoleae</taxon>
        <taxon>Vigna</taxon>
    </lineage>
</organism>
<comment type="similarity">
    <text evidence="1">Belongs to the peptidase S10 family.</text>
</comment>
<keyword evidence="5" id="KW-0325">Glycoprotein</keyword>
<dbReference type="Proteomes" id="UP001374535">
    <property type="component" value="Chromosome 7"/>
</dbReference>
<keyword evidence="4" id="KW-0378">Hydrolase</keyword>
<dbReference type="InterPro" id="IPR029058">
    <property type="entry name" value="AB_hydrolase_fold"/>
</dbReference>
<keyword evidence="2" id="KW-0121">Carboxypeptidase</keyword>
<keyword evidence="7" id="KW-1185">Reference proteome</keyword>
<evidence type="ECO:0000256" key="4">
    <source>
        <dbReference type="ARBA" id="ARBA00022801"/>
    </source>
</evidence>
<evidence type="ECO:0000256" key="5">
    <source>
        <dbReference type="ARBA" id="ARBA00023180"/>
    </source>
</evidence>
<dbReference type="FunFam" id="3.40.50.1820:FF:000719">
    <property type="entry name" value="Serine carboxypeptidase 3"/>
    <property type="match status" value="1"/>
</dbReference>
<accession>A0AAQ3RTU5</accession>